<comment type="caution">
    <text evidence="1">The sequence shown here is derived from an EMBL/GenBank/DDBJ whole genome shotgun (WGS) entry which is preliminary data.</text>
</comment>
<proteinExistence type="predicted"/>
<keyword evidence="2" id="KW-1185">Reference proteome</keyword>
<organism evidence="1 2">
    <name type="scientific">Eumeta variegata</name>
    <name type="common">Bagworm moth</name>
    <name type="synonym">Eumeta japonica</name>
    <dbReference type="NCBI Taxonomy" id="151549"/>
    <lineage>
        <taxon>Eukaryota</taxon>
        <taxon>Metazoa</taxon>
        <taxon>Ecdysozoa</taxon>
        <taxon>Arthropoda</taxon>
        <taxon>Hexapoda</taxon>
        <taxon>Insecta</taxon>
        <taxon>Pterygota</taxon>
        <taxon>Neoptera</taxon>
        <taxon>Endopterygota</taxon>
        <taxon>Lepidoptera</taxon>
        <taxon>Glossata</taxon>
        <taxon>Ditrysia</taxon>
        <taxon>Tineoidea</taxon>
        <taxon>Psychidae</taxon>
        <taxon>Oiketicinae</taxon>
        <taxon>Eumeta</taxon>
    </lineage>
</organism>
<evidence type="ECO:0000313" key="2">
    <source>
        <dbReference type="Proteomes" id="UP000299102"/>
    </source>
</evidence>
<dbReference type="EMBL" id="BGZK01001489">
    <property type="protein sequence ID" value="GBP80931.1"/>
    <property type="molecule type" value="Genomic_DNA"/>
</dbReference>
<accession>A0A4C1YWU2</accession>
<gene>
    <name evidence="1" type="ORF">EVAR_56569_1</name>
</gene>
<reference evidence="1 2" key="1">
    <citation type="journal article" date="2019" name="Commun. Biol.">
        <title>The bagworm genome reveals a unique fibroin gene that provides high tensile strength.</title>
        <authorList>
            <person name="Kono N."/>
            <person name="Nakamura H."/>
            <person name="Ohtoshi R."/>
            <person name="Tomita M."/>
            <person name="Numata K."/>
            <person name="Arakawa K."/>
        </authorList>
    </citation>
    <scope>NUCLEOTIDE SEQUENCE [LARGE SCALE GENOMIC DNA]</scope>
</reference>
<dbReference type="Proteomes" id="UP000299102">
    <property type="component" value="Unassembled WGS sequence"/>
</dbReference>
<protein>
    <submittedName>
        <fullName evidence="1">Uncharacterized protein</fullName>
    </submittedName>
</protein>
<sequence length="119" mass="13669">MLVCGRSSRNVSTEDIDDSPMDLAASARFSASRIFRTSISKSWLFRRLASSSLDDISAISFFTASSFDLPFIISDRGDRRVAVSFYGRWRRRRRKRRRGKTLLLQEEGFEAIVFFSEAV</sequence>
<evidence type="ECO:0000313" key="1">
    <source>
        <dbReference type="EMBL" id="GBP80931.1"/>
    </source>
</evidence>
<dbReference type="AlphaFoldDB" id="A0A4C1YWU2"/>
<name>A0A4C1YWU2_EUMVA</name>